<sequence length="1341" mass="148539">MSPIGSFRQYQQYSSEEPSISGLSATELTGRSLLLPKPTPNSFENKNSSQMTFTSSPLSDSLLLALRRSRPNTRLFRALFQYIPIRDSPNENPQLELPLKAGDYVLVHGQMDEDQFYFGETLNGRTGLVPSNYVERVPDHVLLQNASRAPSPVGGNMSGSLTNLSCAPSTSNFGCAGTQTATISVGNPVNFGFHPSTEPPMIDTAMTSSNSNTLQRPTSPSFALDVPSHHSMIAHDFTDSQLAPLPDSVCPYPPVDVSKVTVQEVKVPDQPRIPFPREITVEKRLSRSVVISWLPPEDKLVPVSQYHVCSDGVVKAVVPGTYKCKALIEDLPLDKCVNVSVRAVTEHGHSPDAACTISIGLEAPVAPQHVRISSIQPISAHLSWYPSNSNAEHVILLNAIKVQLLGLSPSTIYRVSVRTKHPKAVLEQRPVERCVDFKTLPKIGLPDPPSNVQVEIGPQPGTLLVSWKPVVSQPRPPSRAAVHSYLVFADGRNIAQVPSATADHVLLRLADFADDPPIFITVRTRTREGTISADSNVVRVPRGVSGMNSNSLTEALQLPYSSIAVNTATSGPLTSASLPNSLIGRPTQYQGQDYLSSAIKPTSFQYAPQPNPTVTTSGLLTFPQQPDQIAATGQMDPVRHVYQPGFQMNQQKIMGHPQPTGSSIHPQISSMPLLSGSNTAQKMPEWNLQQPIQQIQQPTTLTSQYYTFHPKTLYKEYTGADDKPSVLEMENNYLLKHRQQQRERDFYGWSGGGQVSTLNRYDYHGRTGRLQDEMTGNVYGNRAYLPPARKLTAIPPRLTRVRSEELLGTRSEPDLRPLTMADDNDKCRWFVALYDYDHNMSPNPNAQTEELSFRKHQLIKVFGDVDEDGFYRGQIGRRFGLIPSNMVIEIAEDDSAAQRRRSDAVVPVEPAIRRMRWGSFKSRSYDHAGDRHRQATLPPNSFAQNYGRTGPTVMPGAPYSSLERREYSLPPYSRQYERHTEPAYPAPRAYGISAGRSYAPVHSYPTSSRDYPKREPQQASGYDYEASSGRDYRRTISDEYSGRDPYHYEYPADTKEPRDYKEERDYRYDHPPYEEEKYSMAAQRTALRRDYQRYPDQNQWNANLPPEQYEPQMMPPGQVMPGPSRYGQQPMMPPDDRIPKMNGENMNMRKMIAKYDYDPKRCSPNPDAEQAELTFHQGDVITILSEMDDDGFYQGELNGRRGMVPSNFLQPLSQQQLSQQFPQQQQQQPPPIISAGSLELPAGAPRPKGVAFSDNTKKPVPARQSSQTSNKMGATGMTSATGASGSTSAMAAKTAKAPATTGGAAAKLTKKSSDLGTKGSAVNAAARKSSQAAKKVDTKKK</sequence>
<proteinExistence type="predicted"/>
<evidence type="ECO:0000313" key="2">
    <source>
        <dbReference type="WBParaSite" id="JU765_v2.g13143.t1"/>
    </source>
</evidence>
<evidence type="ECO:0000313" key="1">
    <source>
        <dbReference type="Proteomes" id="UP000887576"/>
    </source>
</evidence>
<dbReference type="Proteomes" id="UP000887576">
    <property type="component" value="Unplaced"/>
</dbReference>
<protein>
    <submittedName>
        <fullName evidence="2">Uncharacterized protein</fullName>
    </submittedName>
</protein>
<accession>A0AC34Q5L0</accession>
<reference evidence="2" key="1">
    <citation type="submission" date="2022-11" db="UniProtKB">
        <authorList>
            <consortium name="WormBaseParasite"/>
        </authorList>
    </citation>
    <scope>IDENTIFICATION</scope>
</reference>
<dbReference type="WBParaSite" id="JU765_v2.g13143.t1">
    <property type="protein sequence ID" value="JU765_v2.g13143.t1"/>
    <property type="gene ID" value="JU765_v2.g13143"/>
</dbReference>
<organism evidence="1 2">
    <name type="scientific">Panagrolaimus sp. JU765</name>
    <dbReference type="NCBI Taxonomy" id="591449"/>
    <lineage>
        <taxon>Eukaryota</taxon>
        <taxon>Metazoa</taxon>
        <taxon>Ecdysozoa</taxon>
        <taxon>Nematoda</taxon>
        <taxon>Chromadorea</taxon>
        <taxon>Rhabditida</taxon>
        <taxon>Tylenchina</taxon>
        <taxon>Panagrolaimomorpha</taxon>
        <taxon>Panagrolaimoidea</taxon>
        <taxon>Panagrolaimidae</taxon>
        <taxon>Panagrolaimus</taxon>
    </lineage>
</organism>
<name>A0AC34Q5L0_9BILA</name>